<reference evidence="1" key="1">
    <citation type="submission" date="2021-01" db="EMBL/GenBank/DDBJ databases">
        <title>Whole genome shotgun sequence of Virgisporangium aurantiacum NBRC 16421.</title>
        <authorList>
            <person name="Komaki H."/>
            <person name="Tamura T."/>
        </authorList>
    </citation>
    <scope>NUCLEOTIDE SEQUENCE</scope>
    <source>
        <strain evidence="1">NBRC 16421</strain>
    </source>
</reference>
<accession>A0A8J3ZCD5</accession>
<dbReference type="EMBL" id="BOPG01000044">
    <property type="protein sequence ID" value="GIJ59105.1"/>
    <property type="molecule type" value="Genomic_DNA"/>
</dbReference>
<dbReference type="Proteomes" id="UP000612585">
    <property type="component" value="Unassembled WGS sequence"/>
</dbReference>
<gene>
    <name evidence="1" type="ORF">Vau01_066210</name>
</gene>
<dbReference type="AlphaFoldDB" id="A0A8J3ZCD5"/>
<organism evidence="1 2">
    <name type="scientific">Virgisporangium aurantiacum</name>
    <dbReference type="NCBI Taxonomy" id="175570"/>
    <lineage>
        <taxon>Bacteria</taxon>
        <taxon>Bacillati</taxon>
        <taxon>Actinomycetota</taxon>
        <taxon>Actinomycetes</taxon>
        <taxon>Micromonosporales</taxon>
        <taxon>Micromonosporaceae</taxon>
        <taxon>Virgisporangium</taxon>
    </lineage>
</organism>
<proteinExistence type="predicted"/>
<comment type="caution">
    <text evidence="1">The sequence shown here is derived from an EMBL/GenBank/DDBJ whole genome shotgun (WGS) entry which is preliminary data.</text>
</comment>
<keyword evidence="2" id="KW-1185">Reference proteome</keyword>
<evidence type="ECO:0000313" key="2">
    <source>
        <dbReference type="Proteomes" id="UP000612585"/>
    </source>
</evidence>
<sequence>MNPIIAMKCMTQMPVPPRATAASTSHQIRCRPAVNLSAREVQISPSKDPKTDRE</sequence>
<evidence type="ECO:0000313" key="1">
    <source>
        <dbReference type="EMBL" id="GIJ59105.1"/>
    </source>
</evidence>
<name>A0A8J3ZCD5_9ACTN</name>
<protein>
    <submittedName>
        <fullName evidence="1">Uncharacterized protein</fullName>
    </submittedName>
</protein>